<dbReference type="OrthoDB" id="9793039at2"/>
<organism evidence="3 4">
    <name type="scientific">Arthrobacter oryzae</name>
    <dbReference type="NCBI Taxonomy" id="409290"/>
    <lineage>
        <taxon>Bacteria</taxon>
        <taxon>Bacillati</taxon>
        <taxon>Actinomycetota</taxon>
        <taxon>Actinomycetes</taxon>
        <taxon>Micrococcales</taxon>
        <taxon>Micrococcaceae</taxon>
        <taxon>Arthrobacter</taxon>
    </lineage>
</organism>
<dbReference type="PANTHER" id="PTHR33993:SF2">
    <property type="entry name" value="VOC DOMAIN-CONTAINING PROTEIN"/>
    <property type="match status" value="1"/>
</dbReference>
<accession>A0A3N0BK28</accession>
<dbReference type="AlphaFoldDB" id="A0A3N0BK28"/>
<feature type="region of interest" description="Disordered" evidence="1">
    <location>
        <begin position="41"/>
        <end position="60"/>
    </location>
</feature>
<dbReference type="RefSeq" id="WP_123257017.1">
    <property type="nucleotide sequence ID" value="NZ_RBED01000148.1"/>
</dbReference>
<dbReference type="PANTHER" id="PTHR33993">
    <property type="entry name" value="GLYOXALASE-RELATED"/>
    <property type="match status" value="1"/>
</dbReference>
<reference evidence="3 4" key="1">
    <citation type="submission" date="2018-10" db="EMBL/GenBank/DDBJ databases">
        <title>Genome sequencing of Arthrobacter oryzae TNB02.</title>
        <authorList>
            <person name="Cho Y.-J."/>
            <person name="Cho A."/>
            <person name="Kim O.-S."/>
        </authorList>
    </citation>
    <scope>NUCLEOTIDE SEQUENCE [LARGE SCALE GENOMIC DNA]</scope>
    <source>
        <strain evidence="3 4">TNB02</strain>
    </source>
</reference>
<dbReference type="InterPro" id="IPR052164">
    <property type="entry name" value="Anthracycline_SecMetBiosynth"/>
</dbReference>
<dbReference type="InterPro" id="IPR029068">
    <property type="entry name" value="Glyas_Bleomycin-R_OHBP_Dase"/>
</dbReference>
<sequence>MAPAVVHFEIPADDEDRAAKFYSSAFDWGVQPMPELSYTMITTTPKDDSGMPTVPGAINGGMFRRQGPVVSPVVTVAVDDIDEALGRIESLGGSTVSPRQKVGSMGWSAYFKDTEGNIVGLWQNAEPETGADTANRNDIGA</sequence>
<evidence type="ECO:0000313" key="4">
    <source>
        <dbReference type="Proteomes" id="UP000273807"/>
    </source>
</evidence>
<keyword evidence="4" id="KW-1185">Reference proteome</keyword>
<dbReference type="Pfam" id="PF22677">
    <property type="entry name" value="Ble-like_N"/>
    <property type="match status" value="1"/>
</dbReference>
<evidence type="ECO:0000256" key="1">
    <source>
        <dbReference type="SAM" id="MobiDB-lite"/>
    </source>
</evidence>
<dbReference type="Proteomes" id="UP000273807">
    <property type="component" value="Unassembled WGS sequence"/>
</dbReference>
<dbReference type="InterPro" id="IPR037523">
    <property type="entry name" value="VOC_core"/>
</dbReference>
<evidence type="ECO:0000313" key="3">
    <source>
        <dbReference type="EMBL" id="RNL48783.1"/>
    </source>
</evidence>
<dbReference type="CDD" id="cd07247">
    <property type="entry name" value="SgaA_N_like"/>
    <property type="match status" value="1"/>
</dbReference>
<gene>
    <name evidence="3" type="ORF">D7003_19260</name>
</gene>
<feature type="domain" description="VOC" evidence="2">
    <location>
        <begin position="4"/>
        <end position="124"/>
    </location>
</feature>
<dbReference type="SUPFAM" id="SSF54593">
    <property type="entry name" value="Glyoxalase/Bleomycin resistance protein/Dihydroxybiphenyl dioxygenase"/>
    <property type="match status" value="1"/>
</dbReference>
<dbReference type="InterPro" id="IPR053863">
    <property type="entry name" value="Glyoxy/Ble-like_N"/>
</dbReference>
<dbReference type="Gene3D" id="3.10.180.10">
    <property type="entry name" value="2,3-Dihydroxybiphenyl 1,2-Dioxygenase, domain 1"/>
    <property type="match status" value="1"/>
</dbReference>
<dbReference type="PROSITE" id="PS51819">
    <property type="entry name" value="VOC"/>
    <property type="match status" value="1"/>
</dbReference>
<evidence type="ECO:0000259" key="2">
    <source>
        <dbReference type="PROSITE" id="PS51819"/>
    </source>
</evidence>
<dbReference type="EMBL" id="RBED01000148">
    <property type="protein sequence ID" value="RNL48783.1"/>
    <property type="molecule type" value="Genomic_DNA"/>
</dbReference>
<proteinExistence type="predicted"/>
<comment type="caution">
    <text evidence="3">The sequence shown here is derived from an EMBL/GenBank/DDBJ whole genome shotgun (WGS) entry which is preliminary data.</text>
</comment>
<protein>
    <submittedName>
        <fullName evidence="3">VOC family protein</fullName>
    </submittedName>
</protein>
<name>A0A3N0BK28_9MICC</name>